<evidence type="ECO:0000313" key="1">
    <source>
        <dbReference type="EMBL" id="PKC70157.1"/>
    </source>
</evidence>
<dbReference type="VEuPathDB" id="FungiDB:RhiirA1_455168"/>
<protein>
    <submittedName>
        <fullName evidence="1">Uncharacterized protein</fullName>
    </submittedName>
</protein>
<dbReference type="EMBL" id="LLXH01000241">
    <property type="protein sequence ID" value="PKC70157.1"/>
    <property type="molecule type" value="Genomic_DNA"/>
</dbReference>
<reference evidence="1 2" key="1">
    <citation type="submission" date="2017-10" db="EMBL/GenBank/DDBJ databases">
        <title>Extensive intraspecific genome diversity in a model arbuscular mycorrhizal fungus.</title>
        <authorList>
            <person name="Chen E.C.H."/>
            <person name="Morin E."/>
            <person name="Baudet D."/>
            <person name="Noel J."/>
            <person name="Ndikumana S."/>
            <person name="Charron P."/>
            <person name="St-Onge C."/>
            <person name="Giorgi J."/>
            <person name="Grigoriev I.V."/>
            <person name="Roux C."/>
            <person name="Martin F.M."/>
            <person name="Corradi N."/>
        </authorList>
    </citation>
    <scope>NUCLEOTIDE SEQUENCE [LARGE SCALE GENOMIC DNA]</scope>
    <source>
        <strain evidence="1 2">A1</strain>
    </source>
</reference>
<dbReference type="AlphaFoldDB" id="A0A2N0S3N6"/>
<sequence length="85" mass="10186">MPDEFFQQSIAVNNFEIKTSTNYISSRLFTSKVHQFENLPEQKNATEEEQEAFHSKTYDFSIPDNSRYLLRFSFDEIFINQIFVF</sequence>
<comment type="caution">
    <text evidence="1">The sequence shown here is derived from an EMBL/GenBank/DDBJ whole genome shotgun (WGS) entry which is preliminary data.</text>
</comment>
<organism evidence="1 2">
    <name type="scientific">Rhizophagus irregularis</name>
    <dbReference type="NCBI Taxonomy" id="588596"/>
    <lineage>
        <taxon>Eukaryota</taxon>
        <taxon>Fungi</taxon>
        <taxon>Fungi incertae sedis</taxon>
        <taxon>Mucoromycota</taxon>
        <taxon>Glomeromycotina</taxon>
        <taxon>Glomeromycetes</taxon>
        <taxon>Glomerales</taxon>
        <taxon>Glomeraceae</taxon>
        <taxon>Rhizophagus</taxon>
    </lineage>
</organism>
<dbReference type="Proteomes" id="UP000232688">
    <property type="component" value="Unassembled WGS sequence"/>
</dbReference>
<reference evidence="1 2" key="2">
    <citation type="submission" date="2017-10" db="EMBL/GenBank/DDBJ databases">
        <title>Genome analyses suggest a sexual origin of heterokaryosis in a supposedly ancient asexual fungus.</title>
        <authorList>
            <person name="Corradi N."/>
            <person name="Sedzielewska K."/>
            <person name="Noel J."/>
            <person name="Charron P."/>
            <person name="Farinelli L."/>
            <person name="Marton T."/>
            <person name="Kruger M."/>
            <person name="Pelin A."/>
            <person name="Brachmann A."/>
            <person name="Corradi N."/>
        </authorList>
    </citation>
    <scope>NUCLEOTIDE SEQUENCE [LARGE SCALE GENOMIC DNA]</scope>
    <source>
        <strain evidence="1 2">A1</strain>
    </source>
</reference>
<proteinExistence type="predicted"/>
<accession>A0A2N0S3N6</accession>
<name>A0A2N0S3N6_9GLOM</name>
<evidence type="ECO:0000313" key="2">
    <source>
        <dbReference type="Proteomes" id="UP000232688"/>
    </source>
</evidence>
<gene>
    <name evidence="1" type="ORF">RhiirA1_455168</name>
</gene>